<evidence type="ECO:0000313" key="1">
    <source>
        <dbReference type="EMBL" id="KAG5610465.1"/>
    </source>
</evidence>
<protein>
    <submittedName>
        <fullName evidence="1">Uncharacterized protein</fullName>
    </submittedName>
</protein>
<sequence length="68" mass="7176">MASKNINSKYAYASKFASTSLSVSGFASASTSAKIDGSKFCIIVENILDVTVGSMRPITRNQAKLLGQ</sequence>
<comment type="caution">
    <text evidence="1">The sequence shown here is derived from an EMBL/GenBank/DDBJ whole genome shotgun (WGS) entry which is preliminary data.</text>
</comment>
<dbReference type="Proteomes" id="UP000824120">
    <property type="component" value="Chromosome 4"/>
</dbReference>
<accession>A0A9J5ZC73</accession>
<reference evidence="1 2" key="1">
    <citation type="submission" date="2020-09" db="EMBL/GenBank/DDBJ databases">
        <title>De no assembly of potato wild relative species, Solanum commersonii.</title>
        <authorList>
            <person name="Cho K."/>
        </authorList>
    </citation>
    <scope>NUCLEOTIDE SEQUENCE [LARGE SCALE GENOMIC DNA]</scope>
    <source>
        <strain evidence="1">LZ3.2</strain>
        <tissue evidence="1">Leaf</tissue>
    </source>
</reference>
<organism evidence="1 2">
    <name type="scientific">Solanum commersonii</name>
    <name type="common">Commerson's wild potato</name>
    <name type="synonym">Commerson's nightshade</name>
    <dbReference type="NCBI Taxonomy" id="4109"/>
    <lineage>
        <taxon>Eukaryota</taxon>
        <taxon>Viridiplantae</taxon>
        <taxon>Streptophyta</taxon>
        <taxon>Embryophyta</taxon>
        <taxon>Tracheophyta</taxon>
        <taxon>Spermatophyta</taxon>
        <taxon>Magnoliopsida</taxon>
        <taxon>eudicotyledons</taxon>
        <taxon>Gunneridae</taxon>
        <taxon>Pentapetalae</taxon>
        <taxon>asterids</taxon>
        <taxon>lamiids</taxon>
        <taxon>Solanales</taxon>
        <taxon>Solanaceae</taxon>
        <taxon>Solanoideae</taxon>
        <taxon>Solaneae</taxon>
        <taxon>Solanum</taxon>
    </lineage>
</organism>
<gene>
    <name evidence="1" type="ORF">H5410_021746</name>
</gene>
<name>A0A9J5ZC73_SOLCO</name>
<evidence type="ECO:0000313" key="2">
    <source>
        <dbReference type="Proteomes" id="UP000824120"/>
    </source>
</evidence>
<keyword evidence="2" id="KW-1185">Reference proteome</keyword>
<proteinExistence type="predicted"/>
<dbReference type="AlphaFoldDB" id="A0A9J5ZC73"/>
<dbReference type="EMBL" id="JACXVP010000004">
    <property type="protein sequence ID" value="KAG5610465.1"/>
    <property type="molecule type" value="Genomic_DNA"/>
</dbReference>